<dbReference type="InterPro" id="IPR050482">
    <property type="entry name" value="Sensor_HK_TwoCompSys"/>
</dbReference>
<dbReference type="InterPro" id="IPR001610">
    <property type="entry name" value="PAC"/>
</dbReference>
<dbReference type="InterPro" id="IPR035965">
    <property type="entry name" value="PAS-like_dom_sf"/>
</dbReference>
<dbReference type="PANTHER" id="PTHR24421:SF58">
    <property type="entry name" value="SIGNAL TRANSDUCTION HISTIDINE-PROTEIN KINASE_PHOSPHATASE UHPB"/>
    <property type="match status" value="1"/>
</dbReference>
<dbReference type="GO" id="GO:0000155">
    <property type="term" value="F:phosphorelay sensor kinase activity"/>
    <property type="evidence" value="ECO:0007669"/>
    <property type="project" value="InterPro"/>
</dbReference>
<evidence type="ECO:0000259" key="6">
    <source>
        <dbReference type="PROSITE" id="PS50113"/>
    </source>
</evidence>
<organism evidence="7 8">
    <name type="scientific">Eiseniibacteriota bacterium</name>
    <dbReference type="NCBI Taxonomy" id="2212470"/>
    <lineage>
        <taxon>Bacteria</taxon>
        <taxon>Candidatus Eiseniibacteriota</taxon>
    </lineage>
</organism>
<dbReference type="Gene3D" id="3.30.565.10">
    <property type="entry name" value="Histidine kinase-like ATPase, C-terminal domain"/>
    <property type="match status" value="1"/>
</dbReference>
<dbReference type="CDD" id="cd16917">
    <property type="entry name" value="HATPase_UhpB-NarQ-NarX-like"/>
    <property type="match status" value="1"/>
</dbReference>
<dbReference type="PROSITE" id="PS50113">
    <property type="entry name" value="PAC"/>
    <property type="match status" value="1"/>
</dbReference>
<dbReference type="PANTHER" id="PTHR24421">
    <property type="entry name" value="NITRATE/NITRITE SENSOR PROTEIN NARX-RELATED"/>
    <property type="match status" value="1"/>
</dbReference>
<dbReference type="Gene3D" id="1.20.5.1930">
    <property type="match status" value="1"/>
</dbReference>
<dbReference type="SMART" id="SM00091">
    <property type="entry name" value="PAS"/>
    <property type="match status" value="1"/>
</dbReference>
<evidence type="ECO:0000259" key="4">
    <source>
        <dbReference type="PROSITE" id="PS50109"/>
    </source>
</evidence>
<sequence length="379" mass="42347">MTRPPGQVHHPTARRSTAEALRESEQRFRLAFDNAPIGMALVQADGRWLQVNRSLCELLGYSEAELLQMNFQMVTHPDDLDVDLDLARRVLAGEIERYSLEKRYFHKDGRIIWILLHVSLVRDEAGAPRYFIGQIKDITERRTAQAEREAQAAENTRLLDEVTAGRGRLEVLSRRLLSLQEEERRTIAHELHDEVGQILTGLNLTLETSARTSAPPDVPQLQELTTLLLERVKNLSLNLRPPMLDDLGLIATLLWHFERYRAQTGIEVRFHHRGITERPADSVEIVAFRIIQEALTNAARHARVRDVEVELWVEGGTLGLRVEDGGRGFDPAALDGASRGIAGMRERVALAGGTLALRSANGGGTTVRAMLPLRGGAQA</sequence>
<evidence type="ECO:0000313" key="7">
    <source>
        <dbReference type="EMBL" id="MBI3539250.1"/>
    </source>
</evidence>
<dbReference type="PROSITE" id="PS50112">
    <property type="entry name" value="PAS"/>
    <property type="match status" value="1"/>
</dbReference>
<dbReference type="AlphaFoldDB" id="A0A9D6L7W6"/>
<evidence type="ECO:0000256" key="1">
    <source>
        <dbReference type="ARBA" id="ARBA00022679"/>
    </source>
</evidence>
<dbReference type="GO" id="GO:0006355">
    <property type="term" value="P:regulation of DNA-templated transcription"/>
    <property type="evidence" value="ECO:0007669"/>
    <property type="project" value="InterPro"/>
</dbReference>
<dbReference type="InterPro" id="IPR000014">
    <property type="entry name" value="PAS"/>
</dbReference>
<dbReference type="Proteomes" id="UP000807850">
    <property type="component" value="Unassembled WGS sequence"/>
</dbReference>
<dbReference type="SUPFAM" id="SSF55874">
    <property type="entry name" value="ATPase domain of HSP90 chaperone/DNA topoisomerase II/histidine kinase"/>
    <property type="match status" value="1"/>
</dbReference>
<dbReference type="NCBIfam" id="TIGR00229">
    <property type="entry name" value="sensory_box"/>
    <property type="match status" value="1"/>
</dbReference>
<dbReference type="InterPro" id="IPR011712">
    <property type="entry name" value="Sig_transdc_His_kin_sub3_dim/P"/>
</dbReference>
<dbReference type="SMART" id="SM00387">
    <property type="entry name" value="HATPase_c"/>
    <property type="match status" value="1"/>
</dbReference>
<keyword evidence="1" id="KW-0808">Transferase</keyword>
<dbReference type="InterPro" id="IPR013767">
    <property type="entry name" value="PAS_fold"/>
</dbReference>
<gene>
    <name evidence="7" type="ORF">HY076_03145</name>
</gene>
<dbReference type="InterPro" id="IPR005467">
    <property type="entry name" value="His_kinase_dom"/>
</dbReference>
<name>A0A9D6L7W6_UNCEI</name>
<keyword evidence="3" id="KW-0902">Two-component regulatory system</keyword>
<protein>
    <submittedName>
        <fullName evidence="7">PAS domain S-box protein</fullName>
    </submittedName>
</protein>
<dbReference type="GO" id="GO:0046983">
    <property type="term" value="F:protein dimerization activity"/>
    <property type="evidence" value="ECO:0007669"/>
    <property type="project" value="InterPro"/>
</dbReference>
<dbReference type="Pfam" id="PF00989">
    <property type="entry name" value="PAS"/>
    <property type="match status" value="1"/>
</dbReference>
<evidence type="ECO:0000256" key="2">
    <source>
        <dbReference type="ARBA" id="ARBA00022777"/>
    </source>
</evidence>
<dbReference type="EMBL" id="JACQAY010000090">
    <property type="protein sequence ID" value="MBI3539250.1"/>
    <property type="molecule type" value="Genomic_DNA"/>
</dbReference>
<dbReference type="SUPFAM" id="SSF55785">
    <property type="entry name" value="PYP-like sensor domain (PAS domain)"/>
    <property type="match status" value="1"/>
</dbReference>
<accession>A0A9D6L7W6</accession>
<dbReference type="CDD" id="cd00130">
    <property type="entry name" value="PAS"/>
    <property type="match status" value="1"/>
</dbReference>
<dbReference type="InterPro" id="IPR036890">
    <property type="entry name" value="HATPase_C_sf"/>
</dbReference>
<feature type="domain" description="Histidine kinase" evidence="4">
    <location>
        <begin position="186"/>
        <end position="375"/>
    </location>
</feature>
<dbReference type="InterPro" id="IPR000700">
    <property type="entry name" value="PAS-assoc_C"/>
</dbReference>
<dbReference type="SMART" id="SM00086">
    <property type="entry name" value="PAC"/>
    <property type="match status" value="1"/>
</dbReference>
<dbReference type="Gene3D" id="3.30.450.20">
    <property type="entry name" value="PAS domain"/>
    <property type="match status" value="1"/>
</dbReference>
<proteinExistence type="predicted"/>
<dbReference type="Pfam" id="PF07730">
    <property type="entry name" value="HisKA_3"/>
    <property type="match status" value="1"/>
</dbReference>
<feature type="domain" description="PAC" evidence="6">
    <location>
        <begin position="98"/>
        <end position="150"/>
    </location>
</feature>
<keyword evidence="2" id="KW-0418">Kinase</keyword>
<dbReference type="PROSITE" id="PS50109">
    <property type="entry name" value="HIS_KIN"/>
    <property type="match status" value="1"/>
</dbReference>
<dbReference type="GO" id="GO:0016020">
    <property type="term" value="C:membrane"/>
    <property type="evidence" value="ECO:0007669"/>
    <property type="project" value="InterPro"/>
</dbReference>
<evidence type="ECO:0000259" key="5">
    <source>
        <dbReference type="PROSITE" id="PS50112"/>
    </source>
</evidence>
<reference evidence="7" key="1">
    <citation type="submission" date="2020-07" db="EMBL/GenBank/DDBJ databases">
        <title>Huge and variable diversity of episymbiotic CPR bacteria and DPANN archaea in groundwater ecosystems.</title>
        <authorList>
            <person name="He C.Y."/>
            <person name="Keren R."/>
            <person name="Whittaker M."/>
            <person name="Farag I.F."/>
            <person name="Doudna J."/>
            <person name="Cate J.H.D."/>
            <person name="Banfield J.F."/>
        </authorList>
    </citation>
    <scope>NUCLEOTIDE SEQUENCE</scope>
    <source>
        <strain evidence="7">NC_groundwater_928_Pr1_S-0.2um_72_17</strain>
    </source>
</reference>
<dbReference type="Pfam" id="PF02518">
    <property type="entry name" value="HATPase_c"/>
    <property type="match status" value="1"/>
</dbReference>
<evidence type="ECO:0000256" key="3">
    <source>
        <dbReference type="ARBA" id="ARBA00023012"/>
    </source>
</evidence>
<feature type="domain" description="PAS" evidence="5">
    <location>
        <begin position="24"/>
        <end position="94"/>
    </location>
</feature>
<dbReference type="InterPro" id="IPR003594">
    <property type="entry name" value="HATPase_dom"/>
</dbReference>
<comment type="caution">
    <text evidence="7">The sequence shown here is derived from an EMBL/GenBank/DDBJ whole genome shotgun (WGS) entry which is preliminary data.</text>
</comment>
<evidence type="ECO:0000313" key="8">
    <source>
        <dbReference type="Proteomes" id="UP000807850"/>
    </source>
</evidence>